<dbReference type="Proteomes" id="UP000250235">
    <property type="component" value="Unassembled WGS sequence"/>
</dbReference>
<evidence type="ECO:0000256" key="3">
    <source>
        <dbReference type="PROSITE-ProRule" id="PRU00708"/>
    </source>
</evidence>
<dbReference type="PANTHER" id="PTHR47926:SF480">
    <property type="entry name" value="TETRATRICOPEPTIDE REPEAT-LIKE SUPERFAMILY PROTEIN ISOFORM 1"/>
    <property type="match status" value="1"/>
</dbReference>
<feature type="repeat" description="PPR" evidence="3">
    <location>
        <begin position="229"/>
        <end position="263"/>
    </location>
</feature>
<dbReference type="GO" id="GO:0008270">
    <property type="term" value="F:zinc ion binding"/>
    <property type="evidence" value="ECO:0007669"/>
    <property type="project" value="InterPro"/>
</dbReference>
<reference evidence="5 6" key="1">
    <citation type="journal article" date="2015" name="Proc. Natl. Acad. Sci. U.S.A.">
        <title>The resurrection genome of Boea hygrometrica: A blueprint for survival of dehydration.</title>
        <authorList>
            <person name="Xiao L."/>
            <person name="Yang G."/>
            <person name="Zhang L."/>
            <person name="Yang X."/>
            <person name="Zhao S."/>
            <person name="Ji Z."/>
            <person name="Zhou Q."/>
            <person name="Hu M."/>
            <person name="Wang Y."/>
            <person name="Chen M."/>
            <person name="Xu Y."/>
            <person name="Jin H."/>
            <person name="Xiao X."/>
            <person name="Hu G."/>
            <person name="Bao F."/>
            <person name="Hu Y."/>
            <person name="Wan P."/>
            <person name="Li L."/>
            <person name="Deng X."/>
            <person name="Kuang T."/>
            <person name="Xiang C."/>
            <person name="Zhu J.K."/>
            <person name="Oliver M.J."/>
            <person name="He Y."/>
        </authorList>
    </citation>
    <scope>NUCLEOTIDE SEQUENCE [LARGE SCALE GENOMIC DNA]</scope>
    <source>
        <strain evidence="6">cv. XS01</strain>
    </source>
</reference>
<accession>A0A2Z7CKC5</accession>
<dbReference type="Pfam" id="PF13041">
    <property type="entry name" value="PPR_2"/>
    <property type="match status" value="3"/>
</dbReference>
<dbReference type="AlphaFoldDB" id="A0A2Z7CKC5"/>
<dbReference type="NCBIfam" id="TIGR00756">
    <property type="entry name" value="PPR"/>
    <property type="match status" value="4"/>
</dbReference>
<dbReference type="Gene3D" id="1.25.40.10">
    <property type="entry name" value="Tetratricopeptide repeat domain"/>
    <property type="match status" value="5"/>
</dbReference>
<dbReference type="OrthoDB" id="744580at2759"/>
<protein>
    <submittedName>
        <fullName evidence="5">Pentatricopeptide repeat-containing protein</fullName>
    </submittedName>
</protein>
<dbReference type="PROSITE" id="PS51375">
    <property type="entry name" value="PPR"/>
    <property type="match status" value="4"/>
</dbReference>
<dbReference type="InterPro" id="IPR011990">
    <property type="entry name" value="TPR-like_helical_dom_sf"/>
</dbReference>
<evidence type="ECO:0000256" key="2">
    <source>
        <dbReference type="ARBA" id="ARBA00022737"/>
    </source>
</evidence>
<evidence type="ECO:0000259" key="4">
    <source>
        <dbReference type="Pfam" id="PF14432"/>
    </source>
</evidence>
<keyword evidence="2" id="KW-0677">Repeat</keyword>
<feature type="repeat" description="PPR" evidence="3">
    <location>
        <begin position="477"/>
        <end position="507"/>
    </location>
</feature>
<keyword evidence="6" id="KW-1185">Reference proteome</keyword>
<dbReference type="Pfam" id="PF01535">
    <property type="entry name" value="PPR"/>
    <property type="match status" value="3"/>
</dbReference>
<dbReference type="InterPro" id="IPR046960">
    <property type="entry name" value="PPR_At4g14850-like_plant"/>
</dbReference>
<feature type="repeat" description="PPR" evidence="3">
    <location>
        <begin position="128"/>
        <end position="162"/>
    </location>
</feature>
<dbReference type="Pfam" id="PF20431">
    <property type="entry name" value="E_motif"/>
    <property type="match status" value="1"/>
</dbReference>
<sequence length="751" mass="83568">MATLPSVVAGNTMKLDPDFKKHSSPSTPFEKKHYSAKEMEKDFDALTLEFREPISLVDMKLESSSYVPLLQSCLDQNSVSAAESVHAHITKTGFYQELFLVTFLVNVYAKCGKMESAQKLFDDLPQRNVVSWTSLMSGYVHNQQPLLAVGVFKKMLEAGGYPTAYTLGIVLNACSSLSNIDLGKQIHGYVVKYRIEGDSSTGNALCSFYAKCGSFSMAMKAFDSIEEKNVISWTAIISACGDNGNSAMGLDMFAQMIDEGVVPNEITLTSVLSLCCTMQALGMGSQVHSMSIKLGYESDLHVRNSIMYLYLKNGCIGEAKKVFDGINRVNLVTWNAMIAGHAETSSLAEDRLSASFWGTEALKIFGRMNKTGMKPDMYTLSSVLTVCSSLVALEQGEQVHAQSIKTGFLSDVVLGTALVNMYSKCGSINGACKAFMEMSKRTLISWTSMITAFAQHARSQQALDLFEDMRFVGARPNKITFVGVLSACSQAGMVDEALAYYDMMRNEYKINPVMDHHACLIDMFVRLGRIEEAFDFIKKHNVIPNKFIWSILIAGCRSQGKPELSFHAAGQLLELKPRDPETCHLLLNLYISAGRWKNVSRLRKMMREEKVDKQNDWSWINIRNKVYSFKNGGKRSRSDDVTNLLDDLLERGRPLGYKVDTNPQMVDEETEETTVQPAHHSEKLAVAFGLLNTSNATQIRVVKNISMCKNCHDFVKIVSRLTSRTIIIRDSKRLHRFVDGECCCGDFGGLV</sequence>
<dbReference type="FunFam" id="1.25.40.10:FF:000227">
    <property type="entry name" value="Pentatricopeptide repeat-containing protein At3g13880"/>
    <property type="match status" value="1"/>
</dbReference>
<feature type="repeat" description="PPR" evidence="3">
    <location>
        <begin position="442"/>
        <end position="476"/>
    </location>
</feature>
<gene>
    <name evidence="5" type="ORF">F511_16016</name>
</gene>
<dbReference type="Pfam" id="PF14432">
    <property type="entry name" value="DYW_deaminase"/>
    <property type="match status" value="1"/>
</dbReference>
<dbReference type="FunFam" id="1.25.40.10:FF:000381">
    <property type="entry name" value="Pentatricopeptide repeat-containing protein"/>
    <property type="match status" value="1"/>
</dbReference>
<dbReference type="InterPro" id="IPR002885">
    <property type="entry name" value="PPR_rpt"/>
</dbReference>
<feature type="domain" description="DYW" evidence="4">
    <location>
        <begin position="656"/>
        <end position="747"/>
    </location>
</feature>
<dbReference type="GO" id="GO:0009451">
    <property type="term" value="P:RNA modification"/>
    <property type="evidence" value="ECO:0007669"/>
    <property type="project" value="InterPro"/>
</dbReference>
<dbReference type="GO" id="GO:0003723">
    <property type="term" value="F:RNA binding"/>
    <property type="evidence" value="ECO:0007669"/>
    <property type="project" value="InterPro"/>
</dbReference>
<name>A0A2Z7CKC5_9LAMI</name>
<evidence type="ECO:0000313" key="5">
    <source>
        <dbReference type="EMBL" id="KZV46377.1"/>
    </source>
</evidence>
<dbReference type="FunFam" id="1.25.40.10:FF:001093">
    <property type="entry name" value="Pentatricopeptide repeat-containing protein At2g34400"/>
    <property type="match status" value="1"/>
</dbReference>
<dbReference type="PANTHER" id="PTHR47926">
    <property type="entry name" value="PENTATRICOPEPTIDE REPEAT-CONTAINING PROTEIN"/>
    <property type="match status" value="1"/>
</dbReference>
<proteinExistence type="inferred from homology"/>
<dbReference type="EMBL" id="KQ995674">
    <property type="protein sequence ID" value="KZV46377.1"/>
    <property type="molecule type" value="Genomic_DNA"/>
</dbReference>
<organism evidence="5 6">
    <name type="scientific">Dorcoceras hygrometricum</name>
    <dbReference type="NCBI Taxonomy" id="472368"/>
    <lineage>
        <taxon>Eukaryota</taxon>
        <taxon>Viridiplantae</taxon>
        <taxon>Streptophyta</taxon>
        <taxon>Embryophyta</taxon>
        <taxon>Tracheophyta</taxon>
        <taxon>Spermatophyta</taxon>
        <taxon>Magnoliopsida</taxon>
        <taxon>eudicotyledons</taxon>
        <taxon>Gunneridae</taxon>
        <taxon>Pentapetalae</taxon>
        <taxon>asterids</taxon>
        <taxon>lamiids</taxon>
        <taxon>Lamiales</taxon>
        <taxon>Gesneriaceae</taxon>
        <taxon>Didymocarpoideae</taxon>
        <taxon>Trichosporeae</taxon>
        <taxon>Loxocarpinae</taxon>
        <taxon>Dorcoceras</taxon>
    </lineage>
</organism>
<dbReference type="InterPro" id="IPR046848">
    <property type="entry name" value="E_motif"/>
</dbReference>
<evidence type="ECO:0000313" key="6">
    <source>
        <dbReference type="Proteomes" id="UP000250235"/>
    </source>
</evidence>
<evidence type="ECO:0000256" key="1">
    <source>
        <dbReference type="ARBA" id="ARBA00006643"/>
    </source>
</evidence>
<dbReference type="InterPro" id="IPR032867">
    <property type="entry name" value="DYW_dom"/>
</dbReference>
<comment type="similarity">
    <text evidence="1">Belongs to the PPR family. PCMP-H subfamily.</text>
</comment>